<reference evidence="2" key="1">
    <citation type="submission" date="2018-02" db="EMBL/GenBank/DDBJ databases">
        <title>Rhizophora mucronata_Transcriptome.</title>
        <authorList>
            <person name="Meera S.P."/>
            <person name="Sreeshan A."/>
            <person name="Augustine A."/>
        </authorList>
    </citation>
    <scope>NUCLEOTIDE SEQUENCE</scope>
    <source>
        <tissue evidence="2">Leaf</tissue>
    </source>
</reference>
<dbReference type="EMBL" id="GGEC01056953">
    <property type="protein sequence ID" value="MBX37437.1"/>
    <property type="molecule type" value="Transcribed_RNA"/>
</dbReference>
<protein>
    <submittedName>
        <fullName evidence="2">Uncharacterized protein</fullName>
    </submittedName>
</protein>
<feature type="chain" id="PRO_5015182393" evidence="1">
    <location>
        <begin position="31"/>
        <end position="65"/>
    </location>
</feature>
<name>A0A2P2N4N9_RHIMU</name>
<accession>A0A2P2N4N9</accession>
<dbReference type="AlphaFoldDB" id="A0A2P2N4N9"/>
<organism evidence="2">
    <name type="scientific">Rhizophora mucronata</name>
    <name type="common">Asiatic mangrove</name>
    <dbReference type="NCBI Taxonomy" id="61149"/>
    <lineage>
        <taxon>Eukaryota</taxon>
        <taxon>Viridiplantae</taxon>
        <taxon>Streptophyta</taxon>
        <taxon>Embryophyta</taxon>
        <taxon>Tracheophyta</taxon>
        <taxon>Spermatophyta</taxon>
        <taxon>Magnoliopsida</taxon>
        <taxon>eudicotyledons</taxon>
        <taxon>Gunneridae</taxon>
        <taxon>Pentapetalae</taxon>
        <taxon>rosids</taxon>
        <taxon>fabids</taxon>
        <taxon>Malpighiales</taxon>
        <taxon>Rhizophoraceae</taxon>
        <taxon>Rhizophora</taxon>
    </lineage>
</organism>
<keyword evidence="1" id="KW-0732">Signal</keyword>
<sequence>MRNSDLFFPNIRHLWRFFLSVVWLPIQCLAAHSLTRSTLNEDHNGPCNIKRLRCYYCFCLRTKII</sequence>
<evidence type="ECO:0000256" key="1">
    <source>
        <dbReference type="SAM" id="SignalP"/>
    </source>
</evidence>
<feature type="signal peptide" evidence="1">
    <location>
        <begin position="1"/>
        <end position="30"/>
    </location>
</feature>
<evidence type="ECO:0000313" key="2">
    <source>
        <dbReference type="EMBL" id="MBX37437.1"/>
    </source>
</evidence>
<proteinExistence type="predicted"/>